<evidence type="ECO:0000313" key="2">
    <source>
        <dbReference type="Proteomes" id="UP000257109"/>
    </source>
</evidence>
<organism evidence="1 2">
    <name type="scientific">Mucuna pruriens</name>
    <name type="common">Velvet bean</name>
    <name type="synonym">Dolichos pruriens</name>
    <dbReference type="NCBI Taxonomy" id="157652"/>
    <lineage>
        <taxon>Eukaryota</taxon>
        <taxon>Viridiplantae</taxon>
        <taxon>Streptophyta</taxon>
        <taxon>Embryophyta</taxon>
        <taxon>Tracheophyta</taxon>
        <taxon>Spermatophyta</taxon>
        <taxon>Magnoliopsida</taxon>
        <taxon>eudicotyledons</taxon>
        <taxon>Gunneridae</taxon>
        <taxon>Pentapetalae</taxon>
        <taxon>rosids</taxon>
        <taxon>fabids</taxon>
        <taxon>Fabales</taxon>
        <taxon>Fabaceae</taxon>
        <taxon>Papilionoideae</taxon>
        <taxon>50 kb inversion clade</taxon>
        <taxon>NPAAA clade</taxon>
        <taxon>indigoferoid/millettioid clade</taxon>
        <taxon>Phaseoleae</taxon>
        <taxon>Mucuna</taxon>
    </lineage>
</organism>
<accession>A0A371FIX9</accession>
<sequence>MVNEIGATSNQRLENQLIELTSLVRQLAVGQHQPALATKTESDQPENVGAIGEFQYGKQPSCRDQPMLTLNQMPACSLGQKQLSHCRFYLGPSQQRSQSQTKNC</sequence>
<gene>
    <name evidence="1" type="ORF">CR513_41504</name>
</gene>
<dbReference type="Proteomes" id="UP000257109">
    <property type="component" value="Unassembled WGS sequence"/>
</dbReference>
<name>A0A371FIX9_MUCPR</name>
<dbReference type="EMBL" id="QJKJ01008919">
    <property type="protein sequence ID" value="RDX78246.1"/>
    <property type="molecule type" value="Genomic_DNA"/>
</dbReference>
<feature type="non-terminal residue" evidence="1">
    <location>
        <position position="104"/>
    </location>
</feature>
<comment type="caution">
    <text evidence="1">The sequence shown here is derived from an EMBL/GenBank/DDBJ whole genome shotgun (WGS) entry which is preliminary data.</text>
</comment>
<dbReference type="AlphaFoldDB" id="A0A371FIX9"/>
<keyword evidence="2" id="KW-1185">Reference proteome</keyword>
<evidence type="ECO:0000313" key="1">
    <source>
        <dbReference type="EMBL" id="RDX78246.1"/>
    </source>
</evidence>
<proteinExistence type="predicted"/>
<protein>
    <submittedName>
        <fullName evidence="1">Uncharacterized protein</fullName>
    </submittedName>
</protein>
<reference evidence="1" key="1">
    <citation type="submission" date="2018-05" db="EMBL/GenBank/DDBJ databases">
        <title>Draft genome of Mucuna pruriens seed.</title>
        <authorList>
            <person name="Nnadi N.E."/>
            <person name="Vos R."/>
            <person name="Hasami M.H."/>
            <person name="Devisetty U.K."/>
            <person name="Aguiy J.C."/>
        </authorList>
    </citation>
    <scope>NUCLEOTIDE SEQUENCE [LARGE SCALE GENOMIC DNA]</scope>
    <source>
        <strain evidence="1">JCA_2017</strain>
    </source>
</reference>
<dbReference type="OrthoDB" id="999762at2759"/>